<sequence length="174" mass="20063">MNMDEKLFRYYLELKGSEAGEWNSSPPCLYTEVATREYVRRSFTLTEGLQVCNVGIGTGDWDDYLGYWLKGKGALTSIDLDQEICAIFAYRQNREGHPNPSNSAINETGDFNRCLDSCFSLLKQGGYLMFMASLKYSYLEMLGIYIKGTAFQIEQKNVYEEFPEYPFFICKIKK</sequence>
<reference evidence="2 3" key="2">
    <citation type="submission" date="2016-12" db="EMBL/GenBank/DDBJ databases">
        <title>Genome sequencing and description of Paenibacillus sp. nov. from high altitude lake in the Indian Trans- Himalayas.</title>
        <authorList>
            <person name="Kiran S."/>
            <person name="Swarnkar M.K."/>
            <person name="Rana A."/>
            <person name="Tewari R."/>
            <person name="Gulati A."/>
        </authorList>
    </citation>
    <scope>NUCLEOTIDE SEQUENCE [LARGE SCALE GENOMIC DNA]</scope>
    <source>
        <strain evidence="2 3">IHBB 9951</strain>
    </source>
</reference>
<dbReference type="GO" id="GO:0032259">
    <property type="term" value="P:methylation"/>
    <property type="evidence" value="ECO:0007669"/>
    <property type="project" value="UniProtKB-KW"/>
</dbReference>
<protein>
    <submittedName>
        <fullName evidence="2">SAM-dependent methyltransferase</fullName>
    </submittedName>
    <submittedName>
        <fullName evidence="1">Ubiquinone biosynthesis methyltransferase UbiE</fullName>
    </submittedName>
</protein>
<dbReference type="SUPFAM" id="SSF53335">
    <property type="entry name" value="S-adenosyl-L-methionine-dependent methyltransferases"/>
    <property type="match status" value="1"/>
</dbReference>
<proteinExistence type="predicted"/>
<evidence type="ECO:0000313" key="3">
    <source>
        <dbReference type="Proteomes" id="UP000189059"/>
    </source>
</evidence>
<dbReference type="KEGG" id="pib:BBD41_01025"/>
<evidence type="ECO:0000313" key="1">
    <source>
        <dbReference type="EMBL" id="ANY71281.1"/>
    </source>
</evidence>
<dbReference type="Proteomes" id="UP000189059">
    <property type="component" value="Unassembled WGS sequence"/>
</dbReference>
<keyword evidence="1" id="KW-0808">Transferase</keyword>
<keyword evidence="3" id="KW-1185">Reference proteome</keyword>
<dbReference type="EMBL" id="CP016809">
    <property type="protein sequence ID" value="ANY71281.1"/>
    <property type="molecule type" value="Genomic_DNA"/>
</dbReference>
<gene>
    <name evidence="2" type="ORF">BBD40_05325</name>
    <name evidence="1" type="ORF">BBD41_01025</name>
</gene>
<dbReference type="InterPro" id="IPR029063">
    <property type="entry name" value="SAM-dependent_MTases_sf"/>
</dbReference>
<dbReference type="GO" id="GO:0008168">
    <property type="term" value="F:methyltransferase activity"/>
    <property type="evidence" value="ECO:0007669"/>
    <property type="project" value="UniProtKB-KW"/>
</dbReference>
<reference evidence="1" key="1">
    <citation type="submission" date="2016-08" db="EMBL/GenBank/DDBJ databases">
        <title>Complete Genome Seqeunce of Paenibacillus sp. nov. IHBB 9852 from high altitute lake of Indian trans-Himalayas.</title>
        <authorList>
            <person name="Kiran S."/>
            <person name="Swarnkar M.K."/>
            <person name="Rana A."/>
            <person name="Tewari R."/>
            <person name="Gulati A."/>
        </authorList>
    </citation>
    <scope>NUCLEOTIDE SEQUENCE [LARGE SCALE GENOMIC DNA]</scope>
    <source>
        <strain evidence="1">IHBB 9852</strain>
    </source>
</reference>
<dbReference type="AlphaFoldDB" id="A0A1B2DU97"/>
<name>A0A1B2DU97_9BACL</name>
<keyword evidence="1" id="KW-0489">Methyltransferase</keyword>
<accession>A0A1B2DU97</accession>
<dbReference type="RefSeq" id="WP_077566043.1">
    <property type="nucleotide sequence ID" value="NZ_CP016809.1"/>
</dbReference>
<organism evidence="1">
    <name type="scientific">Paenibacillus ihbetae</name>
    <dbReference type="NCBI Taxonomy" id="1870820"/>
    <lineage>
        <taxon>Bacteria</taxon>
        <taxon>Bacillati</taxon>
        <taxon>Bacillota</taxon>
        <taxon>Bacilli</taxon>
        <taxon>Bacillales</taxon>
        <taxon>Paenibacillaceae</taxon>
        <taxon>Paenibacillus</taxon>
    </lineage>
</organism>
<evidence type="ECO:0000313" key="2">
    <source>
        <dbReference type="EMBL" id="OOC61357.1"/>
    </source>
</evidence>
<dbReference type="EMBL" id="MRVI01000001">
    <property type="protein sequence ID" value="OOC61357.1"/>
    <property type="molecule type" value="Genomic_DNA"/>
</dbReference>
<keyword evidence="1" id="KW-0830">Ubiquinone</keyword>
<dbReference type="OrthoDB" id="2584444at2"/>